<proteinExistence type="predicted"/>
<evidence type="ECO:0008006" key="3">
    <source>
        <dbReference type="Google" id="ProtNLM"/>
    </source>
</evidence>
<dbReference type="AlphaFoldDB" id="A0A329RUX7"/>
<dbReference type="Proteomes" id="UP000251314">
    <property type="component" value="Unassembled WGS sequence"/>
</dbReference>
<reference evidence="1 2" key="1">
    <citation type="submission" date="2018-01" db="EMBL/GenBank/DDBJ databases">
        <title>Draft genome of the strawberry crown rot pathogen Phytophthora cactorum.</title>
        <authorList>
            <person name="Armitage A.D."/>
            <person name="Lysoe E."/>
            <person name="Nellist C.F."/>
            <person name="Harrison R.J."/>
            <person name="Brurberg M.B."/>
        </authorList>
    </citation>
    <scope>NUCLEOTIDE SEQUENCE [LARGE SCALE GENOMIC DNA]</scope>
    <source>
        <strain evidence="1 2">10300</strain>
    </source>
</reference>
<protein>
    <recommendedName>
        <fullName evidence="3">Transposase</fullName>
    </recommendedName>
</protein>
<keyword evidence="2" id="KW-1185">Reference proteome</keyword>
<dbReference type="EMBL" id="MJFZ01000584">
    <property type="protein sequence ID" value="RAW27172.1"/>
    <property type="molecule type" value="Genomic_DNA"/>
</dbReference>
<evidence type="ECO:0000313" key="1">
    <source>
        <dbReference type="EMBL" id="RAW27172.1"/>
    </source>
</evidence>
<accession>A0A329RUX7</accession>
<organism evidence="1 2">
    <name type="scientific">Phytophthora cactorum</name>
    <dbReference type="NCBI Taxonomy" id="29920"/>
    <lineage>
        <taxon>Eukaryota</taxon>
        <taxon>Sar</taxon>
        <taxon>Stramenopiles</taxon>
        <taxon>Oomycota</taxon>
        <taxon>Peronosporomycetes</taxon>
        <taxon>Peronosporales</taxon>
        <taxon>Peronosporaceae</taxon>
        <taxon>Phytophthora</taxon>
    </lineage>
</organism>
<dbReference type="OrthoDB" id="128444at2759"/>
<gene>
    <name evidence="1" type="ORF">PC110_g16432</name>
</gene>
<name>A0A329RUX7_9STRA</name>
<dbReference type="VEuPathDB" id="FungiDB:PC110_g16432"/>
<evidence type="ECO:0000313" key="2">
    <source>
        <dbReference type="Proteomes" id="UP000251314"/>
    </source>
</evidence>
<comment type="caution">
    <text evidence="1">The sequence shown here is derived from an EMBL/GenBank/DDBJ whole genome shotgun (WGS) entry which is preliminary data.</text>
</comment>
<sequence length="57" mass="6857">MAYRIDLPHFKNHTNSRVESLFGKVKQQMKGHFSLHSSLKVMLSFQRRKEEEYYAKV</sequence>